<reference evidence="2 3" key="1">
    <citation type="journal article" date="2014" name="Agronomy (Basel)">
        <title>A Draft Genome Sequence for Ensete ventricosum, the Drought-Tolerant Tree Against Hunger.</title>
        <authorList>
            <person name="Harrison J."/>
            <person name="Moore K.A."/>
            <person name="Paszkiewicz K."/>
            <person name="Jones T."/>
            <person name="Grant M."/>
            <person name="Ambacheew D."/>
            <person name="Muzemil S."/>
            <person name="Studholme D.J."/>
        </authorList>
    </citation>
    <scope>NUCLEOTIDE SEQUENCE [LARGE SCALE GENOMIC DNA]</scope>
</reference>
<feature type="compositionally biased region" description="Basic and acidic residues" evidence="1">
    <location>
        <begin position="1"/>
        <end position="12"/>
    </location>
</feature>
<organism evidence="2 3">
    <name type="scientific">Ensete ventricosum</name>
    <name type="common">Abyssinian banana</name>
    <name type="synonym">Musa ensete</name>
    <dbReference type="NCBI Taxonomy" id="4639"/>
    <lineage>
        <taxon>Eukaryota</taxon>
        <taxon>Viridiplantae</taxon>
        <taxon>Streptophyta</taxon>
        <taxon>Embryophyta</taxon>
        <taxon>Tracheophyta</taxon>
        <taxon>Spermatophyta</taxon>
        <taxon>Magnoliopsida</taxon>
        <taxon>Liliopsida</taxon>
        <taxon>Zingiberales</taxon>
        <taxon>Musaceae</taxon>
        <taxon>Ensete</taxon>
    </lineage>
</organism>
<accession>A0A426WZ90</accession>
<sequence>MSCRSCARDSRIKRLPRRGRRHKRRCRASKGRIGSHVLTNAAQASIASAEVVQATTACWR</sequence>
<name>A0A426WZ90_ENSVE</name>
<evidence type="ECO:0000313" key="2">
    <source>
        <dbReference type="EMBL" id="RRT32531.1"/>
    </source>
</evidence>
<feature type="compositionally biased region" description="Basic residues" evidence="1">
    <location>
        <begin position="13"/>
        <end position="30"/>
    </location>
</feature>
<feature type="non-terminal residue" evidence="2">
    <location>
        <position position="60"/>
    </location>
</feature>
<comment type="caution">
    <text evidence="2">The sequence shown here is derived from an EMBL/GenBank/DDBJ whole genome shotgun (WGS) entry which is preliminary data.</text>
</comment>
<evidence type="ECO:0000313" key="3">
    <source>
        <dbReference type="Proteomes" id="UP000287651"/>
    </source>
</evidence>
<dbReference type="AlphaFoldDB" id="A0A426WZ90"/>
<evidence type="ECO:0000256" key="1">
    <source>
        <dbReference type="SAM" id="MobiDB-lite"/>
    </source>
</evidence>
<protein>
    <submittedName>
        <fullName evidence="2">Uncharacterized protein</fullName>
    </submittedName>
</protein>
<dbReference type="Proteomes" id="UP000287651">
    <property type="component" value="Unassembled WGS sequence"/>
</dbReference>
<proteinExistence type="predicted"/>
<gene>
    <name evidence="2" type="ORF">B296_00057884</name>
</gene>
<feature type="region of interest" description="Disordered" evidence="1">
    <location>
        <begin position="1"/>
        <end position="30"/>
    </location>
</feature>
<dbReference type="EMBL" id="AMZH03031636">
    <property type="protein sequence ID" value="RRT32531.1"/>
    <property type="molecule type" value="Genomic_DNA"/>
</dbReference>